<comment type="caution">
    <text evidence="2">The sequence shown here is derived from an EMBL/GenBank/DDBJ whole genome shotgun (WGS) entry which is preliminary data.</text>
</comment>
<dbReference type="Pfam" id="PF02278">
    <property type="entry name" value="Lyase_8"/>
    <property type="match status" value="1"/>
</dbReference>
<evidence type="ECO:0000313" key="3">
    <source>
        <dbReference type="Proteomes" id="UP001527882"/>
    </source>
</evidence>
<sequence length="274" mass="30767">MNDLLGKKDIQRMDGYPSGYYKGVRYFWNNDDLIKKTNKLYFYVNMASNRCGGVEFAHTMADKLNLFTADGSYVIARDGDEWAKSKGAWEITSLPGITARHVKTAMLVPETNWSGYNSIHPYAGGVARGENGAAAFIFEKDDERKPDGGGVKHLQSNKEIFGLKAYKSYFIMEDTIVCLGAGISDQQPDLGSEIRTTINQTKWATDILYHKSGKSTTETFRTDNKYVHETLKGCESGNDIPWVKQNGILYAIFPELPPGRSSCWRRKGRRIGNC</sequence>
<reference evidence="2 3" key="1">
    <citation type="submission" date="2022-12" db="EMBL/GenBank/DDBJ databases">
        <title>Draft genome sequence of Paenibacillus sp. dW9.</title>
        <authorList>
            <person name="Choi E.-W."/>
            <person name="Kim D.-U."/>
        </authorList>
    </citation>
    <scope>NUCLEOTIDE SEQUENCE [LARGE SCALE GENOMIC DNA]</scope>
    <source>
        <strain evidence="3">dW9</strain>
    </source>
</reference>
<name>A0ABT4Q267_9BACL</name>
<proteinExistence type="predicted"/>
<organism evidence="2 3">
    <name type="scientific">Paenibacillus gyeongsangnamensis</name>
    <dbReference type="NCBI Taxonomy" id="3388067"/>
    <lineage>
        <taxon>Bacteria</taxon>
        <taxon>Bacillati</taxon>
        <taxon>Bacillota</taxon>
        <taxon>Bacilli</taxon>
        <taxon>Bacillales</taxon>
        <taxon>Paenibacillaceae</taxon>
        <taxon>Paenibacillus</taxon>
    </lineage>
</organism>
<evidence type="ECO:0000259" key="1">
    <source>
        <dbReference type="Pfam" id="PF02278"/>
    </source>
</evidence>
<dbReference type="InterPro" id="IPR011013">
    <property type="entry name" value="Gal_mutarotase_sf_dom"/>
</dbReference>
<dbReference type="InterPro" id="IPR014718">
    <property type="entry name" value="GH-type_carb-bd"/>
</dbReference>
<dbReference type="SUPFAM" id="SSF74650">
    <property type="entry name" value="Galactose mutarotase-like"/>
    <property type="match status" value="1"/>
</dbReference>
<dbReference type="Gene3D" id="2.70.98.10">
    <property type="match status" value="1"/>
</dbReference>
<dbReference type="RefSeq" id="WP_269879351.1">
    <property type="nucleotide sequence ID" value="NZ_JAQAGZ010000001.1"/>
</dbReference>
<dbReference type="Proteomes" id="UP001527882">
    <property type="component" value="Unassembled WGS sequence"/>
</dbReference>
<dbReference type="InterPro" id="IPR003159">
    <property type="entry name" value="Lyase_8_central_dom"/>
</dbReference>
<accession>A0ABT4Q267</accession>
<feature type="domain" description="Polysaccharide lyase family 8 central" evidence="1">
    <location>
        <begin position="25"/>
        <end position="268"/>
    </location>
</feature>
<keyword evidence="3" id="KW-1185">Reference proteome</keyword>
<evidence type="ECO:0000313" key="2">
    <source>
        <dbReference type="EMBL" id="MCZ8510978.1"/>
    </source>
</evidence>
<protein>
    <recommendedName>
        <fullName evidence="1">Polysaccharide lyase family 8 central domain-containing protein</fullName>
    </recommendedName>
</protein>
<gene>
    <name evidence="2" type="ORF">O9H85_00710</name>
</gene>
<dbReference type="EMBL" id="JAQAGZ010000001">
    <property type="protein sequence ID" value="MCZ8510978.1"/>
    <property type="molecule type" value="Genomic_DNA"/>
</dbReference>